<feature type="transmembrane region" description="Helical" evidence="5">
    <location>
        <begin position="291"/>
        <end position="310"/>
    </location>
</feature>
<dbReference type="InterPro" id="IPR005526">
    <property type="entry name" value="Septum_form_inhib_MinC_C"/>
</dbReference>
<accession>A0A1Y1HUH2</accession>
<proteinExistence type="predicted"/>
<evidence type="ECO:0000256" key="5">
    <source>
        <dbReference type="SAM" id="Phobius"/>
    </source>
</evidence>
<dbReference type="OrthoDB" id="2013981at2759"/>
<feature type="region of interest" description="Disordered" evidence="4">
    <location>
        <begin position="1"/>
        <end position="22"/>
    </location>
</feature>
<feature type="compositionally biased region" description="Low complexity" evidence="4">
    <location>
        <begin position="60"/>
        <end position="81"/>
    </location>
</feature>
<feature type="transmembrane region" description="Helical" evidence="5">
    <location>
        <begin position="322"/>
        <end position="344"/>
    </location>
</feature>
<dbReference type="InterPro" id="IPR016098">
    <property type="entry name" value="CAP/MinC_C"/>
</dbReference>
<evidence type="ECO:0000313" key="8">
    <source>
        <dbReference type="Proteomes" id="UP000054558"/>
    </source>
</evidence>
<evidence type="ECO:0000256" key="4">
    <source>
        <dbReference type="SAM" id="MobiDB-lite"/>
    </source>
</evidence>
<keyword evidence="3" id="KW-0131">Cell cycle</keyword>
<dbReference type="InterPro" id="IPR013033">
    <property type="entry name" value="MinC"/>
</dbReference>
<gene>
    <name evidence="7" type="ORF">KFL_001060120</name>
</gene>
<reference evidence="7 8" key="1">
    <citation type="journal article" date="2014" name="Nat. Commun.">
        <title>Klebsormidium flaccidum genome reveals primary factors for plant terrestrial adaptation.</title>
        <authorList>
            <person name="Hori K."/>
            <person name="Maruyama F."/>
            <person name="Fujisawa T."/>
            <person name="Togashi T."/>
            <person name="Yamamoto N."/>
            <person name="Seo M."/>
            <person name="Sato S."/>
            <person name="Yamada T."/>
            <person name="Mori H."/>
            <person name="Tajima N."/>
            <person name="Moriyama T."/>
            <person name="Ikeuchi M."/>
            <person name="Watanabe M."/>
            <person name="Wada H."/>
            <person name="Kobayashi K."/>
            <person name="Saito M."/>
            <person name="Masuda T."/>
            <person name="Sasaki-Sekimoto Y."/>
            <person name="Mashiguchi K."/>
            <person name="Awai K."/>
            <person name="Shimojima M."/>
            <person name="Masuda S."/>
            <person name="Iwai M."/>
            <person name="Nobusawa T."/>
            <person name="Narise T."/>
            <person name="Kondo S."/>
            <person name="Saito H."/>
            <person name="Sato R."/>
            <person name="Murakawa M."/>
            <person name="Ihara Y."/>
            <person name="Oshima-Yamada Y."/>
            <person name="Ohtaka K."/>
            <person name="Satoh M."/>
            <person name="Sonobe K."/>
            <person name="Ishii M."/>
            <person name="Ohtani R."/>
            <person name="Kanamori-Sato M."/>
            <person name="Honoki R."/>
            <person name="Miyazaki D."/>
            <person name="Mochizuki H."/>
            <person name="Umetsu J."/>
            <person name="Higashi K."/>
            <person name="Shibata D."/>
            <person name="Kamiya Y."/>
            <person name="Sato N."/>
            <person name="Nakamura Y."/>
            <person name="Tabata S."/>
            <person name="Ida S."/>
            <person name="Kurokawa K."/>
            <person name="Ohta H."/>
        </authorList>
    </citation>
    <scope>NUCLEOTIDE SEQUENCE [LARGE SCALE GENOMIC DNA]</scope>
    <source>
        <strain evidence="7 8">NIES-2285</strain>
    </source>
</reference>
<dbReference type="GO" id="GO:0007105">
    <property type="term" value="P:cytokinesis, division site positioning"/>
    <property type="evidence" value="ECO:0000318"/>
    <property type="project" value="GO_Central"/>
</dbReference>
<keyword evidence="2" id="KW-0717">Septation</keyword>
<feature type="transmembrane region" description="Helical" evidence="5">
    <location>
        <begin position="254"/>
        <end position="279"/>
    </location>
</feature>
<dbReference type="Proteomes" id="UP000054558">
    <property type="component" value="Unassembled WGS sequence"/>
</dbReference>
<name>A0A1Y1HUH2_KLENI</name>
<dbReference type="GO" id="GO:0051726">
    <property type="term" value="P:regulation of cell cycle"/>
    <property type="evidence" value="ECO:0007669"/>
    <property type="project" value="InterPro"/>
</dbReference>
<dbReference type="AlphaFoldDB" id="A0A1Y1HUH2"/>
<keyword evidence="5" id="KW-1133">Transmembrane helix</keyword>
<evidence type="ECO:0000256" key="1">
    <source>
        <dbReference type="ARBA" id="ARBA00022618"/>
    </source>
</evidence>
<keyword evidence="1" id="KW-0132">Cell division</keyword>
<dbReference type="Gene3D" id="2.160.20.70">
    <property type="match status" value="1"/>
</dbReference>
<dbReference type="SUPFAM" id="SSF63848">
    <property type="entry name" value="Cell-division inhibitor MinC, C-terminal domain"/>
    <property type="match status" value="1"/>
</dbReference>
<organism evidence="7 8">
    <name type="scientific">Klebsormidium nitens</name>
    <name type="common">Green alga</name>
    <name type="synonym">Ulothrix nitens</name>
    <dbReference type="NCBI Taxonomy" id="105231"/>
    <lineage>
        <taxon>Eukaryota</taxon>
        <taxon>Viridiplantae</taxon>
        <taxon>Streptophyta</taxon>
        <taxon>Klebsormidiophyceae</taxon>
        <taxon>Klebsormidiales</taxon>
        <taxon>Klebsormidiaceae</taxon>
        <taxon>Klebsormidium</taxon>
    </lineage>
</organism>
<dbReference type="OMA" id="LCAANTW"/>
<keyword evidence="8" id="KW-1185">Reference proteome</keyword>
<dbReference type="PANTHER" id="PTHR34108:SF1">
    <property type="entry name" value="SEPTUM SITE-DETERMINING PROTEIN MINC"/>
    <property type="match status" value="1"/>
</dbReference>
<feature type="domain" description="Septum formation inhibitor MinC C-terminal" evidence="6">
    <location>
        <begin position="128"/>
        <end position="225"/>
    </location>
</feature>
<dbReference type="PANTHER" id="PTHR34108">
    <property type="entry name" value="SEPTUM SITE-DETERMINING PROTEIN MINC"/>
    <property type="match status" value="1"/>
</dbReference>
<evidence type="ECO:0000259" key="6">
    <source>
        <dbReference type="Pfam" id="PF03775"/>
    </source>
</evidence>
<feature type="transmembrane region" description="Helical" evidence="5">
    <location>
        <begin position="351"/>
        <end position="369"/>
    </location>
</feature>
<dbReference type="GO" id="GO:0000902">
    <property type="term" value="P:cell morphogenesis"/>
    <property type="evidence" value="ECO:0007669"/>
    <property type="project" value="InterPro"/>
</dbReference>
<dbReference type="Pfam" id="PF03775">
    <property type="entry name" value="MinC_C"/>
    <property type="match status" value="1"/>
</dbReference>
<evidence type="ECO:0000256" key="3">
    <source>
        <dbReference type="ARBA" id="ARBA00023306"/>
    </source>
</evidence>
<dbReference type="GO" id="GO:0004857">
    <property type="term" value="F:enzyme inhibitor activity"/>
    <property type="evidence" value="ECO:0000318"/>
    <property type="project" value="GO_Central"/>
</dbReference>
<dbReference type="InterPro" id="IPR036145">
    <property type="entry name" value="MinC_C_sf"/>
</dbReference>
<protein>
    <submittedName>
        <fullName evidence="7">Protein with septum formation inhibitor MinC domain</fullName>
    </submittedName>
</protein>
<evidence type="ECO:0000256" key="2">
    <source>
        <dbReference type="ARBA" id="ARBA00023210"/>
    </source>
</evidence>
<keyword evidence="5" id="KW-0812">Transmembrane</keyword>
<dbReference type="EMBL" id="DF237055">
    <property type="protein sequence ID" value="GAQ82280.1"/>
    <property type="molecule type" value="Genomic_DNA"/>
</dbReference>
<sequence>MTSAWLGNPQGHRNNSVFDLNPSSVCDLNQSWPALLRRSKCRRRPGPIKASAYPNSDPDSSPNGASSPFSSASNPNPNSESSLREAVLQLKTEQQNLRLVSEQPSTRPAWEVGVRSAKSGPSNGITLIRRTVRGGQTEDHPGTVVVFGDVNRQSVISAGGDIIVWGRLRGEAHAGKFGDRKSVICALDMAPTKLNIADKVAYGPEGKGSHYPEVASIDAGGNIQIEPSLFYQNPAGQSGANRSKDGHTPLTKPAWAALFTGAYISVVGLAVLLWPVKLFGLLFNVKSISPGWIRVGGVLAMVFGAYYLGTPLLAQQGLGAEAFYWSTVVGRVFLFTAFCLLVALRLAQPGLLVLGAVNLAGAFAMYQALNFEDKSERDS</sequence>
<feature type="region of interest" description="Disordered" evidence="4">
    <location>
        <begin position="43"/>
        <end position="83"/>
    </location>
</feature>
<keyword evidence="5" id="KW-0472">Membrane</keyword>
<evidence type="ECO:0000313" key="7">
    <source>
        <dbReference type="EMBL" id="GAQ82280.1"/>
    </source>
</evidence>